<keyword evidence="7 15" id="KW-0235">DNA replication</keyword>
<dbReference type="GO" id="GO:0042276">
    <property type="term" value="P:error-prone translesion synthesis"/>
    <property type="evidence" value="ECO:0007669"/>
    <property type="project" value="TreeGrafter"/>
</dbReference>
<dbReference type="GO" id="GO:0009432">
    <property type="term" value="P:SOS response"/>
    <property type="evidence" value="ECO:0007669"/>
    <property type="project" value="UniProtKB-ARBA"/>
</dbReference>
<dbReference type="InterPro" id="IPR043128">
    <property type="entry name" value="Rev_trsase/Diguanyl_cyclase"/>
</dbReference>
<evidence type="ECO:0000313" key="18">
    <source>
        <dbReference type="Proteomes" id="UP000294480"/>
    </source>
</evidence>
<dbReference type="FunFam" id="3.40.1170.60:FF:000001">
    <property type="entry name" value="DNA polymerase IV"/>
    <property type="match status" value="1"/>
</dbReference>
<dbReference type="InterPro" id="IPR043502">
    <property type="entry name" value="DNA/RNA_pol_sf"/>
</dbReference>
<dbReference type="Gene3D" id="3.30.1490.100">
    <property type="entry name" value="DNA polymerase, Y-family, little finger domain"/>
    <property type="match status" value="1"/>
</dbReference>
<evidence type="ECO:0000256" key="5">
    <source>
        <dbReference type="ARBA" id="ARBA00022679"/>
    </source>
</evidence>
<dbReference type="GO" id="GO:0005829">
    <property type="term" value="C:cytosol"/>
    <property type="evidence" value="ECO:0007669"/>
    <property type="project" value="TreeGrafter"/>
</dbReference>
<evidence type="ECO:0000256" key="1">
    <source>
        <dbReference type="ARBA" id="ARBA00004496"/>
    </source>
</evidence>
<comment type="subcellular location">
    <subcellularLocation>
        <location evidence="1 15">Cytoplasm</location>
    </subcellularLocation>
</comment>
<evidence type="ECO:0000256" key="4">
    <source>
        <dbReference type="ARBA" id="ARBA00022490"/>
    </source>
</evidence>
<evidence type="ECO:0000259" key="16">
    <source>
        <dbReference type="PROSITE" id="PS50173"/>
    </source>
</evidence>
<keyword evidence="9 15" id="KW-0227">DNA damage</keyword>
<dbReference type="PROSITE" id="PS50173">
    <property type="entry name" value="UMUC"/>
    <property type="match status" value="1"/>
</dbReference>
<accession>A0A4R6Y4E3</accession>
<evidence type="ECO:0000313" key="17">
    <source>
        <dbReference type="EMBL" id="TDR27742.1"/>
    </source>
</evidence>
<keyword evidence="11 15" id="KW-0239">DNA-directed DNA polymerase</keyword>
<feature type="site" description="Substrate discrimination" evidence="15">
    <location>
        <position position="23"/>
    </location>
</feature>
<comment type="subunit">
    <text evidence="15">Monomer.</text>
</comment>
<keyword evidence="12 15" id="KW-0238">DNA-binding</keyword>
<keyword evidence="8 15" id="KW-0479">Metal-binding</keyword>
<dbReference type="GO" id="GO:0003887">
    <property type="term" value="F:DNA-directed DNA polymerase activity"/>
    <property type="evidence" value="ECO:0007669"/>
    <property type="project" value="UniProtKB-UniRule"/>
</dbReference>
<dbReference type="GO" id="GO:0006261">
    <property type="term" value="P:DNA-templated DNA replication"/>
    <property type="evidence" value="ECO:0007669"/>
    <property type="project" value="UniProtKB-UniRule"/>
</dbReference>
<evidence type="ECO:0000256" key="7">
    <source>
        <dbReference type="ARBA" id="ARBA00022705"/>
    </source>
</evidence>
<dbReference type="GO" id="GO:0003684">
    <property type="term" value="F:damaged DNA binding"/>
    <property type="evidence" value="ECO:0007669"/>
    <property type="project" value="InterPro"/>
</dbReference>
<dbReference type="OrthoDB" id="9808813at2"/>
<reference evidence="17 18" key="1">
    <citation type="submission" date="2019-03" db="EMBL/GenBank/DDBJ databases">
        <title>Genomic Encyclopedia of Type Strains, Phase IV (KMG-IV): sequencing the most valuable type-strain genomes for metagenomic binning, comparative biology and taxonomic classification.</title>
        <authorList>
            <person name="Goeker M."/>
        </authorList>
    </citation>
    <scope>NUCLEOTIDE SEQUENCE [LARGE SCALE GENOMIC DNA]</scope>
    <source>
        <strain evidence="17 18">DSM 102852</strain>
    </source>
</reference>
<evidence type="ECO:0000256" key="9">
    <source>
        <dbReference type="ARBA" id="ARBA00022763"/>
    </source>
</evidence>
<dbReference type="EMBL" id="SNZE01000041">
    <property type="protein sequence ID" value="TDR27742.1"/>
    <property type="molecule type" value="Genomic_DNA"/>
</dbReference>
<dbReference type="InterPro" id="IPR022880">
    <property type="entry name" value="DNApol_IV"/>
</dbReference>
<dbReference type="Proteomes" id="UP000294480">
    <property type="component" value="Unassembled WGS sequence"/>
</dbReference>
<keyword evidence="10 15" id="KW-0460">Magnesium</keyword>
<dbReference type="CDD" id="cd03586">
    <property type="entry name" value="PolY_Pol_IV_kappa"/>
    <property type="match status" value="1"/>
</dbReference>
<keyword evidence="6 15" id="KW-0548">Nucleotidyltransferase</keyword>
<dbReference type="EC" id="2.7.7.7" evidence="15"/>
<dbReference type="InterPro" id="IPR017961">
    <property type="entry name" value="DNA_pol_Y-fam_little_finger"/>
</dbReference>
<dbReference type="GO" id="GO:0006281">
    <property type="term" value="P:DNA repair"/>
    <property type="evidence" value="ECO:0007669"/>
    <property type="project" value="UniProtKB-UniRule"/>
</dbReference>
<dbReference type="InterPro" id="IPR053848">
    <property type="entry name" value="IMS_HHH_1"/>
</dbReference>
<dbReference type="Pfam" id="PF00817">
    <property type="entry name" value="IMS"/>
    <property type="match status" value="1"/>
</dbReference>
<keyword evidence="18" id="KW-1185">Reference proteome</keyword>
<organism evidence="17 18">
    <name type="scientific">Hydromonas duriensis</name>
    <dbReference type="NCBI Taxonomy" id="1527608"/>
    <lineage>
        <taxon>Bacteria</taxon>
        <taxon>Pseudomonadati</taxon>
        <taxon>Pseudomonadota</taxon>
        <taxon>Betaproteobacteria</taxon>
        <taxon>Burkholderiales</taxon>
        <taxon>Burkholderiaceae</taxon>
        <taxon>Hydromonas</taxon>
    </lineage>
</organism>
<evidence type="ECO:0000256" key="13">
    <source>
        <dbReference type="ARBA" id="ARBA00023204"/>
    </source>
</evidence>
<evidence type="ECO:0000256" key="15">
    <source>
        <dbReference type="HAMAP-Rule" id="MF_01113"/>
    </source>
</evidence>
<dbReference type="GO" id="GO:0000287">
    <property type="term" value="F:magnesium ion binding"/>
    <property type="evidence" value="ECO:0007669"/>
    <property type="project" value="UniProtKB-UniRule"/>
</dbReference>
<evidence type="ECO:0000256" key="11">
    <source>
        <dbReference type="ARBA" id="ARBA00022932"/>
    </source>
</evidence>
<gene>
    <name evidence="15" type="primary">dinB</name>
    <name evidence="17" type="ORF">DFR44_1413</name>
</gene>
<dbReference type="Pfam" id="PF11799">
    <property type="entry name" value="IMS_C"/>
    <property type="match status" value="1"/>
</dbReference>
<evidence type="ECO:0000256" key="3">
    <source>
        <dbReference type="ARBA" id="ARBA00022457"/>
    </source>
</evidence>
<sequence length="362" mass="40771">MTAIVPHSTPQRKIIHIDADCFYAAVEMRDEPAYAGQPLAVGGQADRRGVIATCNYEARAFGVRSAMATRYALRLCPHLIIVPPDFSRYKAASQAMFTIYREYTDCIEPLSLDEAYLDVTDSPHHQGSATRIAAAIKTRVKEELNLVVSAGVAPNKFLAKIASDWDKPDGLFVIRPEAVEDFIATLPVDKLFGVGPRTAEKMYQLGLKTCMDLRQKELPFLREQFGKMGTQLYQLCRGVDQRSVHSNRKRKSISVETTYLHDLNGFEQCLPYIDVLYDQLIERVQNAQATSFVQKVFVKLRLANFRVRSVEQNALNLNRETIHSLLKAACERHHEPIRLLGVGIRLRESNAGGQIDFLTPSF</sequence>
<dbReference type="SUPFAM" id="SSF56672">
    <property type="entry name" value="DNA/RNA polymerases"/>
    <property type="match status" value="1"/>
</dbReference>
<dbReference type="NCBIfam" id="NF002677">
    <property type="entry name" value="PRK02406.1"/>
    <property type="match status" value="1"/>
</dbReference>
<dbReference type="SUPFAM" id="SSF100879">
    <property type="entry name" value="Lesion bypass DNA polymerase (Y-family), little finger domain"/>
    <property type="match status" value="1"/>
</dbReference>
<feature type="binding site" evidence="15">
    <location>
        <position position="113"/>
    </location>
    <ligand>
        <name>Mg(2+)</name>
        <dbReference type="ChEBI" id="CHEBI:18420"/>
    </ligand>
</feature>
<dbReference type="Gene3D" id="3.30.70.270">
    <property type="match status" value="1"/>
</dbReference>
<evidence type="ECO:0000256" key="2">
    <source>
        <dbReference type="ARBA" id="ARBA00010945"/>
    </source>
</evidence>
<feature type="active site" evidence="15">
    <location>
        <position position="114"/>
    </location>
</feature>
<evidence type="ECO:0000256" key="12">
    <source>
        <dbReference type="ARBA" id="ARBA00023125"/>
    </source>
</evidence>
<comment type="similarity">
    <text evidence="2 15">Belongs to the DNA polymerase type-Y family.</text>
</comment>
<dbReference type="PANTHER" id="PTHR11076:SF33">
    <property type="entry name" value="DNA POLYMERASE KAPPA"/>
    <property type="match status" value="1"/>
</dbReference>
<dbReference type="PANTHER" id="PTHR11076">
    <property type="entry name" value="DNA REPAIR POLYMERASE UMUC / TRANSFERASE FAMILY MEMBER"/>
    <property type="match status" value="1"/>
</dbReference>
<evidence type="ECO:0000256" key="14">
    <source>
        <dbReference type="ARBA" id="ARBA00049244"/>
    </source>
</evidence>
<protein>
    <recommendedName>
        <fullName evidence="15">DNA polymerase IV</fullName>
        <shortName evidence="15">Pol IV</shortName>
        <ecNumber evidence="15">2.7.7.7</ecNumber>
    </recommendedName>
</protein>
<feature type="binding site" evidence="15">
    <location>
        <position position="18"/>
    </location>
    <ligand>
        <name>Mg(2+)</name>
        <dbReference type="ChEBI" id="CHEBI:18420"/>
    </ligand>
</feature>
<dbReference type="InterPro" id="IPR001126">
    <property type="entry name" value="UmuC"/>
</dbReference>
<dbReference type="AlphaFoldDB" id="A0A4R6Y4E3"/>
<dbReference type="FunFam" id="1.10.150.20:FF:000019">
    <property type="entry name" value="DNA polymerase IV"/>
    <property type="match status" value="1"/>
</dbReference>
<feature type="domain" description="UmuC" evidence="16">
    <location>
        <begin position="14"/>
        <end position="195"/>
    </location>
</feature>
<dbReference type="Gene3D" id="3.40.1170.60">
    <property type="match status" value="1"/>
</dbReference>
<comment type="caution">
    <text evidence="17">The sequence shown here is derived from an EMBL/GenBank/DDBJ whole genome shotgun (WGS) entry which is preliminary data.</text>
</comment>
<keyword evidence="5 15" id="KW-0808">Transferase</keyword>
<dbReference type="InterPro" id="IPR050116">
    <property type="entry name" value="DNA_polymerase-Y"/>
</dbReference>
<proteinExistence type="inferred from homology"/>
<comment type="catalytic activity">
    <reaction evidence="14 15">
        <text>DNA(n) + a 2'-deoxyribonucleoside 5'-triphosphate = DNA(n+1) + diphosphate</text>
        <dbReference type="Rhea" id="RHEA:22508"/>
        <dbReference type="Rhea" id="RHEA-COMP:17339"/>
        <dbReference type="Rhea" id="RHEA-COMP:17340"/>
        <dbReference type="ChEBI" id="CHEBI:33019"/>
        <dbReference type="ChEBI" id="CHEBI:61560"/>
        <dbReference type="ChEBI" id="CHEBI:173112"/>
        <dbReference type="EC" id="2.7.7.7"/>
    </reaction>
</comment>
<name>A0A4R6Y4E3_9BURK</name>
<dbReference type="HAMAP" id="MF_01113">
    <property type="entry name" value="DNApol_IV"/>
    <property type="match status" value="1"/>
</dbReference>
<keyword evidence="3 15" id="KW-0515">Mutator protein</keyword>
<evidence type="ECO:0000256" key="6">
    <source>
        <dbReference type="ARBA" id="ARBA00022695"/>
    </source>
</evidence>
<comment type="cofactor">
    <cofactor evidence="15">
        <name>Mg(2+)</name>
        <dbReference type="ChEBI" id="CHEBI:18420"/>
    </cofactor>
    <text evidence="15">Binds 2 magnesium ions per subunit.</text>
</comment>
<evidence type="ECO:0000256" key="8">
    <source>
        <dbReference type="ARBA" id="ARBA00022723"/>
    </source>
</evidence>
<comment type="function">
    <text evidence="15">Poorly processive, error-prone DNA polymerase involved in untargeted mutagenesis. Copies undamaged DNA at stalled replication forks, which arise in vivo from mismatched or misaligned primer ends. These misaligned primers can be extended by PolIV. Exhibits no 3'-5' exonuclease (proofreading) activity. May be involved in translesional synthesis, in conjunction with the beta clamp from PolIII.</text>
</comment>
<dbReference type="RefSeq" id="WP_133621586.1">
    <property type="nucleotide sequence ID" value="NZ_SNZE01000041.1"/>
</dbReference>
<evidence type="ECO:0000256" key="10">
    <source>
        <dbReference type="ARBA" id="ARBA00022842"/>
    </source>
</evidence>
<keyword evidence="13 15" id="KW-0234">DNA repair</keyword>
<dbReference type="InterPro" id="IPR036775">
    <property type="entry name" value="DNA_pol_Y-fam_lit_finger_sf"/>
</dbReference>
<dbReference type="Pfam" id="PF21999">
    <property type="entry name" value="IMS_HHH_1"/>
    <property type="match status" value="1"/>
</dbReference>
<keyword evidence="4 15" id="KW-0963">Cytoplasm</keyword>
<dbReference type="Gene3D" id="1.10.150.20">
    <property type="entry name" value="5' to 3' exonuclease, C-terminal subdomain"/>
    <property type="match status" value="1"/>
</dbReference>